<dbReference type="AlphaFoldDB" id="A0A645HTE8"/>
<dbReference type="EC" id="3.5.3.12" evidence="2"/>
<gene>
    <name evidence="2" type="primary">aguA_12</name>
    <name evidence="2" type="ORF">SDC9_189401</name>
</gene>
<dbReference type="GO" id="GO:0009446">
    <property type="term" value="P:putrescine biosynthetic process"/>
    <property type="evidence" value="ECO:0007669"/>
    <property type="project" value="InterPro"/>
</dbReference>
<accession>A0A645HTE8</accession>
<evidence type="ECO:0000313" key="2">
    <source>
        <dbReference type="EMBL" id="MPN41846.1"/>
    </source>
</evidence>
<dbReference type="Gene3D" id="3.75.10.10">
    <property type="entry name" value="L-arginine/glycine Amidinotransferase, Chain A"/>
    <property type="match status" value="1"/>
</dbReference>
<dbReference type="GO" id="GO:0004668">
    <property type="term" value="F:protein-arginine deiminase activity"/>
    <property type="evidence" value="ECO:0007669"/>
    <property type="project" value="InterPro"/>
</dbReference>
<reference evidence="2" key="1">
    <citation type="submission" date="2019-08" db="EMBL/GenBank/DDBJ databases">
        <authorList>
            <person name="Kucharzyk K."/>
            <person name="Murdoch R.W."/>
            <person name="Higgins S."/>
            <person name="Loffler F."/>
        </authorList>
    </citation>
    <scope>NUCLEOTIDE SEQUENCE</scope>
</reference>
<keyword evidence="1 2" id="KW-0378">Hydrolase</keyword>
<organism evidence="2">
    <name type="scientific">bioreactor metagenome</name>
    <dbReference type="NCBI Taxonomy" id="1076179"/>
    <lineage>
        <taxon>unclassified sequences</taxon>
        <taxon>metagenomes</taxon>
        <taxon>ecological metagenomes</taxon>
    </lineage>
</organism>
<comment type="caution">
    <text evidence="2">The sequence shown here is derived from an EMBL/GenBank/DDBJ whole genome shotgun (WGS) entry which is preliminary data.</text>
</comment>
<dbReference type="SUPFAM" id="SSF55909">
    <property type="entry name" value="Pentein"/>
    <property type="match status" value="1"/>
</dbReference>
<dbReference type="EMBL" id="VSSQ01099163">
    <property type="protein sequence ID" value="MPN41846.1"/>
    <property type="molecule type" value="Genomic_DNA"/>
</dbReference>
<dbReference type="PANTHER" id="PTHR31377:SF0">
    <property type="entry name" value="AGMATINE DEIMINASE-RELATED"/>
    <property type="match status" value="1"/>
</dbReference>
<sequence length="189" mass="20945">MTKAQIEQKLKAYLGAEKILWLPRGIYQDETNEHVDNICAFLAPAEVVLAWTDDENDPQYALSRADYDYLIHETDARGRKIRVHKLPIPDQPVLVTEADLANLSFEDGEDTLEVGQRLAASYVNFYFTNDAILLPQFGGEHAASDARAAKLLGALCPSREIIPIDSRVLLLGGGNIHCVTQQIPKGAMK</sequence>
<dbReference type="PANTHER" id="PTHR31377">
    <property type="entry name" value="AGMATINE DEIMINASE-RELATED"/>
    <property type="match status" value="1"/>
</dbReference>
<name>A0A645HTE8_9ZZZZ</name>
<dbReference type="Pfam" id="PF04371">
    <property type="entry name" value="PAD_porph"/>
    <property type="match status" value="1"/>
</dbReference>
<dbReference type="InterPro" id="IPR007466">
    <property type="entry name" value="Peptidyl-Arg-deiminase_porph"/>
</dbReference>
<dbReference type="GO" id="GO:0047632">
    <property type="term" value="F:agmatine deiminase activity"/>
    <property type="evidence" value="ECO:0007669"/>
    <property type="project" value="UniProtKB-EC"/>
</dbReference>
<evidence type="ECO:0000256" key="1">
    <source>
        <dbReference type="ARBA" id="ARBA00022801"/>
    </source>
</evidence>
<protein>
    <submittedName>
        <fullName evidence="2">Agmatine deiminase</fullName>
        <ecNumber evidence="2">3.5.3.12</ecNumber>
    </submittedName>
</protein>
<proteinExistence type="predicted"/>